<protein>
    <submittedName>
        <fullName evidence="2">Uncharacterized protein</fullName>
    </submittedName>
</protein>
<proteinExistence type="predicted"/>
<name>A0AAE0C7R9_9CHLO</name>
<organism evidence="2 3">
    <name type="scientific">Cymbomonas tetramitiformis</name>
    <dbReference type="NCBI Taxonomy" id="36881"/>
    <lineage>
        <taxon>Eukaryota</taxon>
        <taxon>Viridiplantae</taxon>
        <taxon>Chlorophyta</taxon>
        <taxon>Pyramimonadophyceae</taxon>
        <taxon>Pyramimonadales</taxon>
        <taxon>Pyramimonadaceae</taxon>
        <taxon>Cymbomonas</taxon>
    </lineage>
</organism>
<dbReference type="EMBL" id="LGRX02026961">
    <property type="protein sequence ID" value="KAK3250003.1"/>
    <property type="molecule type" value="Genomic_DNA"/>
</dbReference>
<dbReference type="AlphaFoldDB" id="A0AAE0C7R9"/>
<evidence type="ECO:0000313" key="2">
    <source>
        <dbReference type="EMBL" id="KAK3250003.1"/>
    </source>
</evidence>
<keyword evidence="3" id="KW-1185">Reference proteome</keyword>
<evidence type="ECO:0000256" key="1">
    <source>
        <dbReference type="SAM" id="MobiDB-lite"/>
    </source>
</evidence>
<accession>A0AAE0C7R9</accession>
<evidence type="ECO:0000313" key="3">
    <source>
        <dbReference type="Proteomes" id="UP001190700"/>
    </source>
</evidence>
<reference evidence="2 3" key="1">
    <citation type="journal article" date="2015" name="Genome Biol. Evol.">
        <title>Comparative Genomics of a Bacterivorous Green Alga Reveals Evolutionary Causalities and Consequences of Phago-Mixotrophic Mode of Nutrition.</title>
        <authorList>
            <person name="Burns J.A."/>
            <person name="Paasch A."/>
            <person name="Narechania A."/>
            <person name="Kim E."/>
        </authorList>
    </citation>
    <scope>NUCLEOTIDE SEQUENCE [LARGE SCALE GENOMIC DNA]</scope>
    <source>
        <strain evidence="2 3">PLY_AMNH</strain>
    </source>
</reference>
<feature type="region of interest" description="Disordered" evidence="1">
    <location>
        <begin position="163"/>
        <end position="185"/>
    </location>
</feature>
<comment type="caution">
    <text evidence="2">The sequence shown here is derived from an EMBL/GenBank/DDBJ whole genome shotgun (WGS) entry which is preliminary data.</text>
</comment>
<dbReference type="Proteomes" id="UP001190700">
    <property type="component" value="Unassembled WGS sequence"/>
</dbReference>
<sequence>MIHALELIQTITEARSRFIYLQIKSEGTDRIRTRNMPVVIYTATVRDSTGRQRKFDFEHSLTDSEFSDALQHKQDVGFFGRISSEHNADIIAAETWMCTGKDGCEKQATTLLNTPASCLNQTPPRVIDMCPIPICDDPECSRIAKTKTKSMLTKLAENLLAEAKPPSSDEAAATNSAGQPDKGLDLHEAHENLGECLEVCT</sequence>
<gene>
    <name evidence="2" type="ORF">CYMTET_40596</name>
</gene>